<protein>
    <submittedName>
        <fullName evidence="4">Uncharacterized protein</fullName>
    </submittedName>
</protein>
<keyword evidence="1" id="KW-0175">Coiled coil</keyword>
<organism evidence="4 5">
    <name type="scientific">Rotaria sordida</name>
    <dbReference type="NCBI Taxonomy" id="392033"/>
    <lineage>
        <taxon>Eukaryota</taxon>
        <taxon>Metazoa</taxon>
        <taxon>Spiralia</taxon>
        <taxon>Gnathifera</taxon>
        <taxon>Rotifera</taxon>
        <taxon>Eurotatoria</taxon>
        <taxon>Bdelloidea</taxon>
        <taxon>Philodinida</taxon>
        <taxon>Philodinidae</taxon>
        <taxon>Rotaria</taxon>
    </lineage>
</organism>
<keyword evidence="3" id="KW-0472">Membrane</keyword>
<dbReference type="Proteomes" id="UP000663836">
    <property type="component" value="Unassembled WGS sequence"/>
</dbReference>
<feature type="compositionally biased region" description="Polar residues" evidence="2">
    <location>
        <begin position="62"/>
        <end position="73"/>
    </location>
</feature>
<gene>
    <name evidence="4" type="ORF">JBS370_LOCUS2607</name>
</gene>
<keyword evidence="3" id="KW-0812">Transmembrane</keyword>
<keyword evidence="3" id="KW-1133">Transmembrane helix</keyword>
<feature type="compositionally biased region" description="Low complexity" evidence="2">
    <location>
        <begin position="39"/>
        <end position="59"/>
    </location>
</feature>
<proteinExistence type="predicted"/>
<evidence type="ECO:0000256" key="3">
    <source>
        <dbReference type="SAM" id="Phobius"/>
    </source>
</evidence>
<sequence length="577" mass="66378">MSSSSSSTLLPSNTEEDLASESVQSSASERHQEVEDVASSTNVNVQSNSSVINDSSNDNLLPANTFSPIEQPSDNDYQVSISVDDETNALLNQGHSTVNKILELKADETLSRSNPIDQAVLPTIINNISDNSATTDNGGTEPHNTLTTQANLSTQANINGMSPLTTITSSPFNDINFYDRFNTIISEHILSIQTSHLRRDKLNENDFRKILYKLIQEFSPETLQSFQNNQSSVIDDEQQQENDNDHLIQHLLQCNERLAENIRIQQENYINTQQYLLDQNERLAAFIRFQQRQDQNNAHLLQRHFNQNDELISIVRTQQEQQQFSNQNKQLAQITRKQQEQERNYHISEQLLQRVDQLTQLLVNQQQQHSRDIEALHQLINRSFERNESLQTTIDQRLTPQDRQEHKEVCFLLIFIDRTVSIRDSPIIQLSVYPSYGFLPENVEIRCQIIDPSVYDNIYLSVKTDYIKPSGIILMVDNTINRCRTNKKEYINVNICNSSLIHIYINHTILNDTLEKIDYECSQGGVNAISSYRILKDPTARYYDLNFKNSSSILIHTLFLLLFALLFARITTIEELR</sequence>
<comment type="caution">
    <text evidence="4">The sequence shown here is derived from an EMBL/GenBank/DDBJ whole genome shotgun (WGS) entry which is preliminary data.</text>
</comment>
<feature type="coiled-coil region" evidence="1">
    <location>
        <begin position="324"/>
        <end position="368"/>
    </location>
</feature>
<dbReference type="EMBL" id="CAJOBD010000104">
    <property type="protein sequence ID" value="CAF3576904.1"/>
    <property type="molecule type" value="Genomic_DNA"/>
</dbReference>
<evidence type="ECO:0000313" key="4">
    <source>
        <dbReference type="EMBL" id="CAF3576904.1"/>
    </source>
</evidence>
<reference evidence="4" key="1">
    <citation type="submission" date="2021-02" db="EMBL/GenBank/DDBJ databases">
        <authorList>
            <person name="Nowell W R."/>
        </authorList>
    </citation>
    <scope>NUCLEOTIDE SEQUENCE</scope>
</reference>
<feature type="transmembrane region" description="Helical" evidence="3">
    <location>
        <begin position="553"/>
        <end position="572"/>
    </location>
</feature>
<evidence type="ECO:0000313" key="5">
    <source>
        <dbReference type="Proteomes" id="UP000663836"/>
    </source>
</evidence>
<dbReference type="AlphaFoldDB" id="A0A818LM38"/>
<accession>A0A818LM38</accession>
<name>A0A818LM38_9BILA</name>
<feature type="region of interest" description="Disordered" evidence="2">
    <location>
        <begin position="1"/>
        <end position="73"/>
    </location>
</feature>
<evidence type="ECO:0000256" key="1">
    <source>
        <dbReference type="SAM" id="Coils"/>
    </source>
</evidence>
<evidence type="ECO:0000256" key="2">
    <source>
        <dbReference type="SAM" id="MobiDB-lite"/>
    </source>
</evidence>